<evidence type="ECO:0000256" key="9">
    <source>
        <dbReference type="ARBA" id="ARBA00023237"/>
    </source>
</evidence>
<feature type="domain" description="Secretin/TonB short N-terminal" evidence="12">
    <location>
        <begin position="18"/>
        <end position="69"/>
    </location>
</feature>
<dbReference type="Pfam" id="PF07715">
    <property type="entry name" value="Plug"/>
    <property type="match status" value="1"/>
</dbReference>
<dbReference type="InterPro" id="IPR036942">
    <property type="entry name" value="Beta-barrel_TonB_sf"/>
</dbReference>
<evidence type="ECO:0000256" key="11">
    <source>
        <dbReference type="RuleBase" id="RU003357"/>
    </source>
</evidence>
<dbReference type="EMBL" id="JAGTAR010000007">
    <property type="protein sequence ID" value="MBR8535152.1"/>
    <property type="molecule type" value="Genomic_DNA"/>
</dbReference>
<dbReference type="InterPro" id="IPR023996">
    <property type="entry name" value="TonB-dep_OMP_SusC/RagA"/>
</dbReference>
<dbReference type="InterPro" id="IPR012910">
    <property type="entry name" value="Plug_dom"/>
</dbReference>
<keyword evidence="9 10" id="KW-0998">Cell outer membrane</keyword>
<dbReference type="InterPro" id="IPR039426">
    <property type="entry name" value="TonB-dep_rcpt-like"/>
</dbReference>
<dbReference type="Pfam" id="PF13715">
    <property type="entry name" value="CarbopepD_reg_2"/>
    <property type="match status" value="1"/>
</dbReference>
<keyword evidence="4" id="KW-0406">Ion transport</keyword>
<evidence type="ECO:0000256" key="5">
    <source>
        <dbReference type="ARBA" id="ARBA00022692"/>
    </source>
</evidence>
<dbReference type="InterPro" id="IPR023997">
    <property type="entry name" value="TonB-dep_OMP_SusC/RagA_CS"/>
</dbReference>
<keyword evidence="2 10" id="KW-0813">Transport</keyword>
<dbReference type="NCBIfam" id="TIGR04056">
    <property type="entry name" value="OMP_RagA_SusC"/>
    <property type="match status" value="1"/>
</dbReference>
<gene>
    <name evidence="13" type="ORF">KDU71_06250</name>
</gene>
<dbReference type="Gene3D" id="2.170.130.10">
    <property type="entry name" value="TonB-dependent receptor, plug domain"/>
    <property type="match status" value="1"/>
</dbReference>
<keyword evidence="6" id="KW-0408">Iron</keyword>
<dbReference type="GO" id="GO:0006826">
    <property type="term" value="P:iron ion transport"/>
    <property type="evidence" value="ECO:0007669"/>
    <property type="project" value="UniProtKB-KW"/>
</dbReference>
<evidence type="ECO:0000256" key="8">
    <source>
        <dbReference type="ARBA" id="ARBA00023136"/>
    </source>
</evidence>
<comment type="similarity">
    <text evidence="10 11">Belongs to the TonB-dependent receptor family.</text>
</comment>
<reference evidence="13" key="2">
    <citation type="submission" date="2021-04" db="EMBL/GenBank/DDBJ databases">
        <authorList>
            <person name="Zhang T."/>
            <person name="Zhang Y."/>
            <person name="Lu D."/>
            <person name="Zuo D."/>
            <person name="Du Z."/>
        </authorList>
    </citation>
    <scope>NUCLEOTIDE SEQUENCE</scope>
    <source>
        <strain evidence="13">JR1</strain>
    </source>
</reference>
<dbReference type="InterPro" id="IPR037066">
    <property type="entry name" value="Plug_dom_sf"/>
</dbReference>
<dbReference type="RefSeq" id="WP_212189059.1">
    <property type="nucleotide sequence ID" value="NZ_JAGTAR010000007.1"/>
</dbReference>
<protein>
    <submittedName>
        <fullName evidence="13">TonB-dependent receptor</fullName>
    </submittedName>
</protein>
<evidence type="ECO:0000256" key="2">
    <source>
        <dbReference type="ARBA" id="ARBA00022448"/>
    </source>
</evidence>
<keyword evidence="7 11" id="KW-0798">TonB box</keyword>
<evidence type="ECO:0000256" key="4">
    <source>
        <dbReference type="ARBA" id="ARBA00022496"/>
    </source>
</evidence>
<evidence type="ECO:0000256" key="10">
    <source>
        <dbReference type="PROSITE-ProRule" id="PRU01360"/>
    </source>
</evidence>
<dbReference type="GO" id="GO:0009279">
    <property type="term" value="C:cell outer membrane"/>
    <property type="evidence" value="ECO:0007669"/>
    <property type="project" value="UniProtKB-SubCell"/>
</dbReference>
<keyword evidence="13" id="KW-0675">Receptor</keyword>
<dbReference type="NCBIfam" id="TIGR04057">
    <property type="entry name" value="SusC_RagA_signa"/>
    <property type="match status" value="1"/>
</dbReference>
<evidence type="ECO:0000313" key="13">
    <source>
        <dbReference type="EMBL" id="MBR8535152.1"/>
    </source>
</evidence>
<dbReference type="SUPFAM" id="SSF49464">
    <property type="entry name" value="Carboxypeptidase regulatory domain-like"/>
    <property type="match status" value="1"/>
</dbReference>
<proteinExistence type="inferred from homology"/>
<reference evidence="13" key="1">
    <citation type="journal article" date="2018" name="Int. J. Syst. Evol. Microbiol.">
        <title>Carboxylicivirga sediminis sp. nov., isolated from coastal sediment.</title>
        <authorList>
            <person name="Wang F.Q."/>
            <person name="Ren L.H."/>
            <person name="Zou R.J."/>
            <person name="Sun Y.Z."/>
            <person name="Liu X.J."/>
            <person name="Jiang F."/>
            <person name="Liu L.J."/>
        </authorList>
    </citation>
    <scope>NUCLEOTIDE SEQUENCE</scope>
    <source>
        <strain evidence="13">JR1</strain>
    </source>
</reference>
<dbReference type="Proteomes" id="UP000679220">
    <property type="component" value="Unassembled WGS sequence"/>
</dbReference>
<evidence type="ECO:0000256" key="1">
    <source>
        <dbReference type="ARBA" id="ARBA00004571"/>
    </source>
</evidence>
<evidence type="ECO:0000313" key="14">
    <source>
        <dbReference type="Proteomes" id="UP000679220"/>
    </source>
</evidence>
<accession>A0A941IXV6</accession>
<dbReference type="SUPFAM" id="SSF56935">
    <property type="entry name" value="Porins"/>
    <property type="match status" value="1"/>
</dbReference>
<dbReference type="Pfam" id="PF00593">
    <property type="entry name" value="TonB_dep_Rec_b-barrel"/>
    <property type="match status" value="1"/>
</dbReference>
<evidence type="ECO:0000259" key="12">
    <source>
        <dbReference type="SMART" id="SM00965"/>
    </source>
</evidence>
<dbReference type="AlphaFoldDB" id="A0A941IXV6"/>
<evidence type="ECO:0000256" key="3">
    <source>
        <dbReference type="ARBA" id="ARBA00022452"/>
    </source>
</evidence>
<evidence type="ECO:0000256" key="7">
    <source>
        <dbReference type="ARBA" id="ARBA00023077"/>
    </source>
</evidence>
<dbReference type="PROSITE" id="PS52016">
    <property type="entry name" value="TONB_DEPENDENT_REC_3"/>
    <property type="match status" value="1"/>
</dbReference>
<dbReference type="InterPro" id="IPR011662">
    <property type="entry name" value="Secretin/TonB_short_N"/>
</dbReference>
<dbReference type="InterPro" id="IPR000531">
    <property type="entry name" value="Beta-barrel_TonB"/>
</dbReference>
<name>A0A941IXV6_9BACT</name>
<evidence type="ECO:0000256" key="6">
    <source>
        <dbReference type="ARBA" id="ARBA00023004"/>
    </source>
</evidence>
<dbReference type="InterPro" id="IPR008969">
    <property type="entry name" value="CarboxyPept-like_regulatory"/>
</dbReference>
<dbReference type="SMART" id="SM00965">
    <property type="entry name" value="STN"/>
    <property type="match status" value="1"/>
</dbReference>
<keyword evidence="14" id="KW-1185">Reference proteome</keyword>
<comment type="subcellular location">
    <subcellularLocation>
        <location evidence="1 10">Cell outer membrane</location>
        <topology evidence="1 10">Multi-pass membrane protein</topology>
    </subcellularLocation>
</comment>
<organism evidence="13 14">
    <name type="scientific">Carboxylicivirga sediminis</name>
    <dbReference type="NCBI Taxonomy" id="2006564"/>
    <lineage>
        <taxon>Bacteria</taxon>
        <taxon>Pseudomonadati</taxon>
        <taxon>Bacteroidota</taxon>
        <taxon>Bacteroidia</taxon>
        <taxon>Marinilabiliales</taxon>
        <taxon>Marinilabiliaceae</taxon>
        <taxon>Carboxylicivirga</taxon>
    </lineage>
</organism>
<dbReference type="Gene3D" id="2.40.170.20">
    <property type="entry name" value="TonB-dependent receptor, beta-barrel domain"/>
    <property type="match status" value="1"/>
</dbReference>
<keyword evidence="5 10" id="KW-0812">Transmembrane</keyword>
<comment type="caution">
    <text evidence="13">The sequence shown here is derived from an EMBL/GenBank/DDBJ whole genome shotgun (WGS) entry which is preliminary data.</text>
</comment>
<keyword evidence="8 10" id="KW-0472">Membrane</keyword>
<keyword evidence="3 10" id="KW-1134">Transmembrane beta strand</keyword>
<keyword evidence="4" id="KW-0410">Iron transport</keyword>
<dbReference type="Gene3D" id="2.60.40.1120">
    <property type="entry name" value="Carboxypeptidase-like, regulatory domain"/>
    <property type="match status" value="1"/>
</dbReference>
<sequence length="1146" mass="127720">MRSSIKDVLRQIEEVSDYSFVYNDATIDVNQVVALQGKNQSIVELLDGLLEGTNIVYKIVDNKIILHAALPQIQSNQQQKMLTIVGIVTDNTGEPLPGVNVFEEGNPTNGVITGIDGKYAITVSSEEAQITFSYIGFEKQTVQVAARSTIDIVLLENIRGLDEVVVVGFGSAKKENITGATSFVKMDQIVKDRPITNSAQALQGVSAGLQVVSSSGQPGSTSTSLNIRGMTSINGGSPLVLVNNVPIDDLNDINPRDIESVSVLKDAAASSIYGARAAFGVILITTKSAEKNQPMKFQYATTTSLSSPMELPEKATTRQFVDALQDFGVYEYFAGQDVDTWSSYLDTYENNPEQLTYVKDPVSGKDYAIVVDESGQYYPLADTDVIGDFLNDFGYSTIHNFTMSGGAEKISYRVNAGYSYEDGVMVTDKDSYENFNVNALLNADLTARLRSSTNIIFRSSLRSQPQAQYSNAIQLRMFDPIGHIDLLDPTGVLGLSTSNVLPFDTPGNVVRYSEPGITNNDNIRIFQKLELDVIKNLTLTGEYTFEKGYYKYSRVEEQAGFASSFKFVENSTPQQRYDNTKLFRSTSDNVYHGLNIYAKYKVNFNSHSLNFLAGYNREKKTYNAFNVNRNTLITVDQPSLNLGLGEFDGGDNYYDWAVLGYFGRINYNYNDKYFIEVNGRYDGSSSFAEDDRFVLLPSVSGGWNIAKEGFMSSFNALSMFKLRASWGEIGNQLVRTNGARDYYPYIAGYEQYNPYWIDRSLNMRYTSFNPAQLVSGGFTWEKVQTTNVGLDVSFFDNRLGANVDLYSRKTLGMLNAGVQLPAVLGTDAPKQNIADLEVRGWEVELKWNDRIGQLRYGINVNLSNSDGKITKFLNEGGLINQYYVGQKIGEIWGYVTDGYYTADDFIEGTLDAHLYGDNRELKEGVVYIENAPTPLPGDVKYKDLNGDGVINTGNGTIYPEFDEEGNLIPHTGPGDRKVIGNNTRKYQFGVNGFAEYKGFDFSFVLSGVGKRDLNLNSDLIWPYPSQFDHIYAHQLDYWTPDNQDAFYPRIYGNPEGNTNSNYGRNRYTQTKYLSDGSYLRIQNITLGYTIPKGIVNKIGINNLRVFVAGDNIYTFDHLPKGMDPDQSANGAYPFMRNFSMGLNLTF</sequence>
<dbReference type="Pfam" id="PF07660">
    <property type="entry name" value="STN"/>
    <property type="match status" value="1"/>
</dbReference>